<keyword evidence="4" id="KW-1185">Reference proteome</keyword>
<feature type="coiled-coil region" evidence="1">
    <location>
        <begin position="2"/>
        <end position="29"/>
    </location>
</feature>
<keyword evidence="3" id="KW-0648">Protein biosynthesis</keyword>
<dbReference type="InterPro" id="IPR011009">
    <property type="entry name" value="Kinase-like_dom_sf"/>
</dbReference>
<dbReference type="AlphaFoldDB" id="A0AAN7HBH3"/>
<keyword evidence="3" id="KW-0396">Initiation factor</keyword>
<evidence type="ECO:0000256" key="1">
    <source>
        <dbReference type="SAM" id="Coils"/>
    </source>
</evidence>
<keyword evidence="3" id="KW-0418">Kinase</keyword>
<dbReference type="Gene3D" id="1.10.510.10">
    <property type="entry name" value="Transferase(Phosphotransferase) domain 1"/>
    <property type="match status" value="1"/>
</dbReference>
<feature type="domain" description="Protein kinase" evidence="2">
    <location>
        <begin position="117"/>
        <end position="508"/>
    </location>
</feature>
<dbReference type="Proteomes" id="UP001303760">
    <property type="component" value="Unassembled WGS sequence"/>
</dbReference>
<evidence type="ECO:0000313" key="3">
    <source>
        <dbReference type="EMBL" id="KAK4235115.1"/>
    </source>
</evidence>
<sequence length="508" mass="57562">MCKAYRNAEEDLEKKVTILEASCMKLETQLNFLRRISDQKRLNSELAQCHFMLLQNLQGTLLQAVSQIETAVSSIGSDGNTLKFLKLGKWKYAIFKKTLDRMMAEMEAWQARFDPSWYLIILIGDSVLDPVLVESHKNRNQNPNARTDPLDTMLALRRAIEAEKVKTNTNLDFDANQLTGMERTIVMHYTSIKAVAEASSGKLLIMETIGLNGSTTCDVENLARRLQTIDPDTFGLLRCEGILRKTDPQCRSITRLDVVYRAPLCTQPPTTLRRLLVEQGNVSHNAIVNLAQQLVRSVSYIHACDFVHKNIRPEDIVLFPSPGCPIGSAYLLGFNQLRSVSQQSGHFGDSAWHRNLYRHPQRQGLRIEDTYIMQHEIYSLGVCLLEIGLWRPFVWYRYREADDDGGEVAVTGSAKPMQGRGLELRSKLTDKIFERAYVGDRTALVKKDLVEMARRLLPSRMGMMYTGIVESCLTCLDEGNEDFGTHDSITVGVRFVEKILARVGEIRV</sequence>
<dbReference type="PROSITE" id="PS50011">
    <property type="entry name" value="PROTEIN_KINASE_DOM"/>
    <property type="match status" value="1"/>
</dbReference>
<accession>A0AAN7HBH3</accession>
<comment type="caution">
    <text evidence="3">The sequence shown here is derived from an EMBL/GenBank/DDBJ whole genome shotgun (WGS) entry which is preliminary data.</text>
</comment>
<dbReference type="InterPro" id="IPR000719">
    <property type="entry name" value="Prot_kinase_dom"/>
</dbReference>
<protein>
    <submittedName>
        <fullName evidence="3">Eukaryotic translation initiation factor 2-alpha kinase 1</fullName>
    </submittedName>
</protein>
<dbReference type="SUPFAM" id="SSF56112">
    <property type="entry name" value="Protein kinase-like (PK-like)"/>
    <property type="match status" value="1"/>
</dbReference>
<reference evidence="3" key="2">
    <citation type="submission" date="2023-05" db="EMBL/GenBank/DDBJ databases">
        <authorList>
            <consortium name="Lawrence Berkeley National Laboratory"/>
            <person name="Steindorff A."/>
            <person name="Hensen N."/>
            <person name="Bonometti L."/>
            <person name="Westerberg I."/>
            <person name="Brannstrom I.O."/>
            <person name="Guillou S."/>
            <person name="Cros-Aarteil S."/>
            <person name="Calhoun S."/>
            <person name="Haridas S."/>
            <person name="Kuo A."/>
            <person name="Mondo S."/>
            <person name="Pangilinan J."/>
            <person name="Riley R."/>
            <person name="Labutti K."/>
            <person name="Andreopoulos B."/>
            <person name="Lipzen A."/>
            <person name="Chen C."/>
            <person name="Yanf M."/>
            <person name="Daum C."/>
            <person name="Ng V."/>
            <person name="Clum A."/>
            <person name="Ohm R."/>
            <person name="Martin F."/>
            <person name="Silar P."/>
            <person name="Natvig D."/>
            <person name="Lalanne C."/>
            <person name="Gautier V."/>
            <person name="Ament-Velasquez S.L."/>
            <person name="Kruys A."/>
            <person name="Hutchinson M.I."/>
            <person name="Powell A.J."/>
            <person name="Barry K."/>
            <person name="Miller A.N."/>
            <person name="Grigoriev I.V."/>
            <person name="Debuchy R."/>
            <person name="Gladieux P."/>
            <person name="Thoren M.H."/>
            <person name="Johannesson H."/>
        </authorList>
    </citation>
    <scope>NUCLEOTIDE SEQUENCE</scope>
    <source>
        <strain evidence="3">CBS 532.94</strain>
    </source>
</reference>
<dbReference type="GO" id="GO:0005524">
    <property type="term" value="F:ATP binding"/>
    <property type="evidence" value="ECO:0007669"/>
    <property type="project" value="InterPro"/>
</dbReference>
<dbReference type="GO" id="GO:0003743">
    <property type="term" value="F:translation initiation factor activity"/>
    <property type="evidence" value="ECO:0007669"/>
    <property type="project" value="UniProtKB-KW"/>
</dbReference>
<keyword evidence="1" id="KW-0175">Coiled coil</keyword>
<dbReference type="PANTHER" id="PTHR37542">
    <property type="entry name" value="HELO DOMAIN-CONTAINING PROTEIN-RELATED"/>
    <property type="match status" value="1"/>
</dbReference>
<keyword evidence="3" id="KW-0808">Transferase</keyword>
<evidence type="ECO:0000259" key="2">
    <source>
        <dbReference type="PROSITE" id="PS50011"/>
    </source>
</evidence>
<evidence type="ECO:0000313" key="4">
    <source>
        <dbReference type="Proteomes" id="UP001303760"/>
    </source>
</evidence>
<dbReference type="PANTHER" id="PTHR37542:SF1">
    <property type="entry name" value="PRION-INHIBITION AND PROPAGATION HELO DOMAIN-CONTAINING PROTEIN"/>
    <property type="match status" value="1"/>
</dbReference>
<name>A0AAN7HBH3_9PEZI</name>
<gene>
    <name evidence="3" type="ORF">C8A03DRAFT_46681</name>
</gene>
<dbReference type="EMBL" id="MU860296">
    <property type="protein sequence ID" value="KAK4235115.1"/>
    <property type="molecule type" value="Genomic_DNA"/>
</dbReference>
<proteinExistence type="predicted"/>
<reference evidence="3" key="1">
    <citation type="journal article" date="2023" name="Mol. Phylogenet. Evol.">
        <title>Genome-scale phylogeny and comparative genomics of the fungal order Sordariales.</title>
        <authorList>
            <person name="Hensen N."/>
            <person name="Bonometti L."/>
            <person name="Westerberg I."/>
            <person name="Brannstrom I.O."/>
            <person name="Guillou S."/>
            <person name="Cros-Aarteil S."/>
            <person name="Calhoun S."/>
            <person name="Haridas S."/>
            <person name="Kuo A."/>
            <person name="Mondo S."/>
            <person name="Pangilinan J."/>
            <person name="Riley R."/>
            <person name="LaButti K."/>
            <person name="Andreopoulos B."/>
            <person name="Lipzen A."/>
            <person name="Chen C."/>
            <person name="Yan M."/>
            <person name="Daum C."/>
            <person name="Ng V."/>
            <person name="Clum A."/>
            <person name="Steindorff A."/>
            <person name="Ohm R.A."/>
            <person name="Martin F."/>
            <person name="Silar P."/>
            <person name="Natvig D.O."/>
            <person name="Lalanne C."/>
            <person name="Gautier V."/>
            <person name="Ament-Velasquez S.L."/>
            <person name="Kruys A."/>
            <person name="Hutchinson M.I."/>
            <person name="Powell A.J."/>
            <person name="Barry K."/>
            <person name="Miller A.N."/>
            <person name="Grigoriev I.V."/>
            <person name="Debuchy R."/>
            <person name="Gladieux P."/>
            <person name="Hiltunen Thoren M."/>
            <person name="Johannesson H."/>
        </authorList>
    </citation>
    <scope>NUCLEOTIDE SEQUENCE</scope>
    <source>
        <strain evidence="3">CBS 532.94</strain>
    </source>
</reference>
<dbReference type="GO" id="GO:0004672">
    <property type="term" value="F:protein kinase activity"/>
    <property type="evidence" value="ECO:0007669"/>
    <property type="project" value="InterPro"/>
</dbReference>
<organism evidence="3 4">
    <name type="scientific">Achaetomium macrosporum</name>
    <dbReference type="NCBI Taxonomy" id="79813"/>
    <lineage>
        <taxon>Eukaryota</taxon>
        <taxon>Fungi</taxon>
        <taxon>Dikarya</taxon>
        <taxon>Ascomycota</taxon>
        <taxon>Pezizomycotina</taxon>
        <taxon>Sordariomycetes</taxon>
        <taxon>Sordariomycetidae</taxon>
        <taxon>Sordariales</taxon>
        <taxon>Chaetomiaceae</taxon>
        <taxon>Achaetomium</taxon>
    </lineage>
</organism>